<sequence>MLIVKQFNYLAPKTLPEALQMLADYKESAVLFNGGTDVVVRLRDRLIAPDYVVDIKRIPGLDNISFDEQNGLTIGACATMNAIGENEAVCMHYPFLAKAALSVGSRQVRNRATCIGNICNASPLADTGTPLLACDAVILAEGPDGRREIPIRDFFIFVRKTSLKPGEIVTAIRVPYIAGAEGVFTKVARRREVDLSTVCATVLRCGGEFRFAFGSVAPTPLRLVKTEELVRGKKPDAALIEQAVELARSEVAPISDVRASKEYRMDIVGLIVRRGLETLAK</sequence>
<dbReference type="STRING" id="169435.ERS852551_01079"/>
<dbReference type="GO" id="GO:0016491">
    <property type="term" value="F:oxidoreductase activity"/>
    <property type="evidence" value="ECO:0007669"/>
    <property type="project" value="UniProtKB-KW"/>
</dbReference>
<dbReference type="HOGENOM" id="CLU_058050_0_1_9"/>
<dbReference type="AlphaFoldDB" id="B0P9U3"/>
<dbReference type="InterPro" id="IPR005107">
    <property type="entry name" value="CO_DH_flav_C"/>
</dbReference>
<evidence type="ECO:0000259" key="4">
    <source>
        <dbReference type="PROSITE" id="PS51387"/>
    </source>
</evidence>
<keyword evidence="1" id="KW-0285">Flavoprotein</keyword>
<feature type="domain" description="FAD-binding PCMH-type" evidence="4">
    <location>
        <begin position="2"/>
        <end position="179"/>
    </location>
</feature>
<evidence type="ECO:0000313" key="6">
    <source>
        <dbReference type="Proteomes" id="UP000003803"/>
    </source>
</evidence>
<dbReference type="InterPro" id="IPR036683">
    <property type="entry name" value="CO_DH_flav_C_dom_sf"/>
</dbReference>
<dbReference type="PANTHER" id="PTHR42659">
    <property type="entry name" value="XANTHINE DEHYDROGENASE SUBUNIT C-RELATED"/>
    <property type="match status" value="1"/>
</dbReference>
<dbReference type="Gene3D" id="3.30.390.50">
    <property type="entry name" value="CO dehydrogenase flavoprotein, C-terminal domain"/>
    <property type="match status" value="1"/>
</dbReference>
<dbReference type="SUPFAM" id="SSF56176">
    <property type="entry name" value="FAD-binding/transporter-associated domain-like"/>
    <property type="match status" value="1"/>
</dbReference>
<dbReference type="Proteomes" id="UP000003803">
    <property type="component" value="Unassembled WGS sequence"/>
</dbReference>
<reference evidence="5" key="1">
    <citation type="submission" date="2007-11" db="EMBL/GenBank/DDBJ databases">
        <authorList>
            <person name="Fulton L."/>
            <person name="Clifton S."/>
            <person name="Fulton B."/>
            <person name="Xu J."/>
            <person name="Minx P."/>
            <person name="Pepin K.H."/>
            <person name="Johnson M."/>
            <person name="Thiruvilangam P."/>
            <person name="Bhonagiri V."/>
            <person name="Nash W.E."/>
            <person name="Mardis E.R."/>
            <person name="Wilson R.K."/>
        </authorList>
    </citation>
    <scope>NUCLEOTIDE SEQUENCE [LARGE SCALE GENOMIC DNA]</scope>
    <source>
        <strain evidence="5">DSM 17241</strain>
    </source>
</reference>
<name>B0P9U3_9FIRM</name>
<dbReference type="InterPro" id="IPR016166">
    <property type="entry name" value="FAD-bd_PCMH"/>
</dbReference>
<keyword evidence="2" id="KW-0274">FAD</keyword>
<evidence type="ECO:0000313" key="5">
    <source>
        <dbReference type="EMBL" id="EDS11621.1"/>
    </source>
</evidence>
<dbReference type="PANTHER" id="PTHR42659:SF2">
    <property type="entry name" value="XANTHINE DEHYDROGENASE SUBUNIT C-RELATED"/>
    <property type="match status" value="1"/>
</dbReference>
<dbReference type="Pfam" id="PF00941">
    <property type="entry name" value="FAD_binding_5"/>
    <property type="match status" value="1"/>
</dbReference>
<dbReference type="EMBL" id="ABGD02000012">
    <property type="protein sequence ID" value="EDS11621.1"/>
    <property type="molecule type" value="Genomic_DNA"/>
</dbReference>
<protein>
    <submittedName>
        <fullName evidence="5">FAD binding domain in molybdopterin dehydrogenase</fullName>
    </submittedName>
</protein>
<keyword evidence="3" id="KW-0560">Oxidoreductase</keyword>
<gene>
    <name evidence="5" type="ORF">ANACOL_01512</name>
</gene>
<dbReference type="Gene3D" id="3.30.465.10">
    <property type="match status" value="1"/>
</dbReference>
<dbReference type="InterPro" id="IPR002346">
    <property type="entry name" value="Mopterin_DH_FAD-bd"/>
</dbReference>
<dbReference type="Pfam" id="PF03450">
    <property type="entry name" value="CO_deh_flav_C"/>
    <property type="match status" value="1"/>
</dbReference>
<evidence type="ECO:0000256" key="1">
    <source>
        <dbReference type="ARBA" id="ARBA00022630"/>
    </source>
</evidence>
<dbReference type="SUPFAM" id="SSF55447">
    <property type="entry name" value="CO dehydrogenase flavoprotein C-terminal domain-like"/>
    <property type="match status" value="1"/>
</dbReference>
<dbReference type="GO" id="GO:0071949">
    <property type="term" value="F:FAD binding"/>
    <property type="evidence" value="ECO:0007669"/>
    <property type="project" value="InterPro"/>
</dbReference>
<evidence type="ECO:0000256" key="2">
    <source>
        <dbReference type="ARBA" id="ARBA00022827"/>
    </source>
</evidence>
<dbReference type="SMART" id="SM01092">
    <property type="entry name" value="CO_deh_flav_C"/>
    <property type="match status" value="1"/>
</dbReference>
<dbReference type="eggNOG" id="COG1319">
    <property type="taxonomic scope" value="Bacteria"/>
</dbReference>
<comment type="caution">
    <text evidence="5">The sequence shown here is derived from an EMBL/GenBank/DDBJ whole genome shotgun (WGS) entry which is preliminary data.</text>
</comment>
<dbReference type="PROSITE" id="PS51387">
    <property type="entry name" value="FAD_PCMH"/>
    <property type="match status" value="1"/>
</dbReference>
<dbReference type="InterPro" id="IPR016167">
    <property type="entry name" value="FAD-bd_PCMH_sub1"/>
</dbReference>
<dbReference type="InterPro" id="IPR016169">
    <property type="entry name" value="FAD-bd_PCMH_sub2"/>
</dbReference>
<proteinExistence type="predicted"/>
<dbReference type="Gene3D" id="3.30.43.10">
    <property type="entry name" value="Uridine Diphospho-n-acetylenolpyruvylglucosamine Reductase, domain 2"/>
    <property type="match status" value="1"/>
</dbReference>
<reference evidence="5" key="2">
    <citation type="submission" date="2013-09" db="EMBL/GenBank/DDBJ databases">
        <title>Draft genome sequence of Anaerotruncus colihominis(DSM 17241).</title>
        <authorList>
            <person name="Sudarsanam P."/>
            <person name="Ley R."/>
            <person name="Guruge J."/>
            <person name="Turnbaugh P.J."/>
            <person name="Mahowald M."/>
            <person name="Liep D."/>
            <person name="Gordon J."/>
        </authorList>
    </citation>
    <scope>NUCLEOTIDE SEQUENCE</scope>
    <source>
        <strain evidence="5">DSM 17241</strain>
    </source>
</reference>
<accession>B0P9U3</accession>
<evidence type="ECO:0000256" key="3">
    <source>
        <dbReference type="ARBA" id="ARBA00023002"/>
    </source>
</evidence>
<keyword evidence="6" id="KW-1185">Reference proteome</keyword>
<dbReference type="InterPro" id="IPR051312">
    <property type="entry name" value="Diverse_Substr_Oxidored"/>
</dbReference>
<organism evidence="5 6">
    <name type="scientific">Anaerotruncus colihominis DSM 17241</name>
    <dbReference type="NCBI Taxonomy" id="445972"/>
    <lineage>
        <taxon>Bacteria</taxon>
        <taxon>Bacillati</taxon>
        <taxon>Bacillota</taxon>
        <taxon>Clostridia</taxon>
        <taxon>Eubacteriales</taxon>
        <taxon>Oscillospiraceae</taxon>
        <taxon>Anaerotruncus</taxon>
    </lineage>
</organism>
<dbReference type="InterPro" id="IPR036318">
    <property type="entry name" value="FAD-bd_PCMH-like_sf"/>
</dbReference>